<evidence type="ECO:0000256" key="3">
    <source>
        <dbReference type="ARBA" id="ARBA00022801"/>
    </source>
</evidence>
<name>A0A067R1F6_ZOONE</name>
<dbReference type="Proteomes" id="UP000027135">
    <property type="component" value="Unassembled WGS sequence"/>
</dbReference>
<keyword evidence="2 6" id="KW-0479">Metal-binding</keyword>
<evidence type="ECO:0000256" key="5">
    <source>
        <dbReference type="ARBA" id="ARBA00023049"/>
    </source>
</evidence>
<keyword evidence="4 6" id="KW-0862">Zinc</keyword>
<feature type="binding site" evidence="6">
    <location>
        <position position="131"/>
    </location>
    <ligand>
        <name>Zn(2+)</name>
        <dbReference type="ChEBI" id="CHEBI:29105"/>
        <note>catalytic</note>
    </ligand>
</feature>
<dbReference type="SMART" id="SM00235">
    <property type="entry name" value="ZnMc"/>
    <property type="match status" value="1"/>
</dbReference>
<dbReference type="PROSITE" id="PS51864">
    <property type="entry name" value="ASTACIN"/>
    <property type="match status" value="1"/>
</dbReference>
<proteinExistence type="predicted"/>
<dbReference type="GO" id="GO:0004222">
    <property type="term" value="F:metalloendopeptidase activity"/>
    <property type="evidence" value="ECO:0007669"/>
    <property type="project" value="UniProtKB-UniRule"/>
</dbReference>
<evidence type="ECO:0000256" key="1">
    <source>
        <dbReference type="ARBA" id="ARBA00022670"/>
    </source>
</evidence>
<keyword evidence="1 6" id="KW-0645">Protease</keyword>
<feature type="non-terminal residue" evidence="9">
    <location>
        <position position="1"/>
    </location>
</feature>
<dbReference type="eggNOG" id="KOG3714">
    <property type="taxonomic scope" value="Eukaryota"/>
</dbReference>
<evidence type="ECO:0000313" key="10">
    <source>
        <dbReference type="Proteomes" id="UP000027135"/>
    </source>
</evidence>
<evidence type="ECO:0000256" key="7">
    <source>
        <dbReference type="RuleBase" id="RU361183"/>
    </source>
</evidence>
<dbReference type="OMA" id="IHWENIL"/>
<accession>A0A067R1F6</accession>
<dbReference type="InterPro" id="IPR024079">
    <property type="entry name" value="MetalloPept_cat_dom_sf"/>
</dbReference>
<sequence>GERVAAWKMDSEVNPEEMGLYLEGDIMTPKSRNGLTAQTARWPGGIVPYEMGSFFNNGDMAMIKAAMDEYHKKTCIRFVPRQPEHKDYLVIESSHSGCWSSVGRVGGPQRVNFQSPGCLSTVGTPIHELMHAVGFLHEQNRVERDKHVVIHWENILPGRENNFDKAKKGYADGQGVNYDYRSVLHYSSGAFSKNGLPTIEPKV</sequence>
<dbReference type="FunCoup" id="A0A067R1F6">
    <property type="interactions" value="2"/>
</dbReference>
<evidence type="ECO:0000313" key="9">
    <source>
        <dbReference type="EMBL" id="KDR16735.1"/>
    </source>
</evidence>
<dbReference type="Pfam" id="PF01400">
    <property type="entry name" value="Astacin"/>
    <property type="match status" value="1"/>
</dbReference>
<evidence type="ECO:0000256" key="6">
    <source>
        <dbReference type="PROSITE-ProRule" id="PRU01211"/>
    </source>
</evidence>
<dbReference type="GO" id="GO:0008270">
    <property type="term" value="F:zinc ion binding"/>
    <property type="evidence" value="ECO:0007669"/>
    <property type="project" value="UniProtKB-UniRule"/>
</dbReference>
<protein>
    <recommendedName>
        <fullName evidence="7">Metalloendopeptidase</fullName>
        <ecNumber evidence="7">3.4.24.-</ecNumber>
    </recommendedName>
</protein>
<evidence type="ECO:0000259" key="8">
    <source>
        <dbReference type="PROSITE" id="PS51864"/>
    </source>
</evidence>
<evidence type="ECO:0000256" key="4">
    <source>
        <dbReference type="ARBA" id="ARBA00022833"/>
    </source>
</evidence>
<reference evidence="9 10" key="1">
    <citation type="journal article" date="2014" name="Nat. Commun.">
        <title>Molecular traces of alternative social organization in a termite genome.</title>
        <authorList>
            <person name="Terrapon N."/>
            <person name="Li C."/>
            <person name="Robertson H.M."/>
            <person name="Ji L."/>
            <person name="Meng X."/>
            <person name="Booth W."/>
            <person name="Chen Z."/>
            <person name="Childers C.P."/>
            <person name="Glastad K.M."/>
            <person name="Gokhale K."/>
            <person name="Gowin J."/>
            <person name="Gronenberg W."/>
            <person name="Hermansen R.A."/>
            <person name="Hu H."/>
            <person name="Hunt B.G."/>
            <person name="Huylmans A.K."/>
            <person name="Khalil S.M."/>
            <person name="Mitchell R.D."/>
            <person name="Munoz-Torres M.C."/>
            <person name="Mustard J.A."/>
            <person name="Pan H."/>
            <person name="Reese J.T."/>
            <person name="Scharf M.E."/>
            <person name="Sun F."/>
            <person name="Vogel H."/>
            <person name="Xiao J."/>
            <person name="Yang W."/>
            <person name="Yang Z."/>
            <person name="Yang Z."/>
            <person name="Zhou J."/>
            <person name="Zhu J."/>
            <person name="Brent C.S."/>
            <person name="Elsik C.G."/>
            <person name="Goodisman M.A."/>
            <person name="Liberles D.A."/>
            <person name="Roe R.M."/>
            <person name="Vargo E.L."/>
            <person name="Vilcinskas A."/>
            <person name="Wang J."/>
            <person name="Bornberg-Bauer E."/>
            <person name="Korb J."/>
            <person name="Zhang G."/>
            <person name="Liebig J."/>
        </authorList>
    </citation>
    <scope>NUCLEOTIDE SEQUENCE [LARGE SCALE GENOMIC DNA]</scope>
    <source>
        <tissue evidence="9">Whole organism</tissue>
    </source>
</reference>
<dbReference type="PANTHER" id="PTHR10127">
    <property type="entry name" value="DISCOIDIN, CUB, EGF, LAMININ , AND ZINC METALLOPROTEASE DOMAIN CONTAINING"/>
    <property type="match status" value="1"/>
</dbReference>
<dbReference type="PRINTS" id="PR00480">
    <property type="entry name" value="ASTACIN"/>
</dbReference>
<comment type="cofactor">
    <cofactor evidence="6 7">
        <name>Zn(2+)</name>
        <dbReference type="ChEBI" id="CHEBI:29105"/>
    </cofactor>
    <text evidence="6 7">Binds 1 zinc ion per subunit.</text>
</comment>
<dbReference type="EC" id="3.4.24.-" evidence="7"/>
<dbReference type="InterPro" id="IPR006026">
    <property type="entry name" value="Peptidase_Metallo"/>
</dbReference>
<feature type="binding site" evidence="6">
    <location>
        <position position="127"/>
    </location>
    <ligand>
        <name>Zn(2+)</name>
        <dbReference type="ChEBI" id="CHEBI:29105"/>
        <note>catalytic</note>
    </ligand>
</feature>
<keyword evidence="3 6" id="KW-0378">Hydrolase</keyword>
<dbReference type="EMBL" id="KK852777">
    <property type="protein sequence ID" value="KDR16735.1"/>
    <property type="molecule type" value="Genomic_DNA"/>
</dbReference>
<feature type="active site" evidence="6">
    <location>
        <position position="128"/>
    </location>
</feature>
<organism evidence="9 10">
    <name type="scientific">Zootermopsis nevadensis</name>
    <name type="common">Dampwood termite</name>
    <dbReference type="NCBI Taxonomy" id="136037"/>
    <lineage>
        <taxon>Eukaryota</taxon>
        <taxon>Metazoa</taxon>
        <taxon>Ecdysozoa</taxon>
        <taxon>Arthropoda</taxon>
        <taxon>Hexapoda</taxon>
        <taxon>Insecta</taxon>
        <taxon>Pterygota</taxon>
        <taxon>Neoptera</taxon>
        <taxon>Polyneoptera</taxon>
        <taxon>Dictyoptera</taxon>
        <taxon>Blattodea</taxon>
        <taxon>Blattoidea</taxon>
        <taxon>Termitoidae</taxon>
        <taxon>Termopsidae</taxon>
        <taxon>Zootermopsis</taxon>
    </lineage>
</organism>
<dbReference type="Gene3D" id="3.40.390.10">
    <property type="entry name" value="Collagenase (Catalytic Domain)"/>
    <property type="match status" value="1"/>
</dbReference>
<comment type="caution">
    <text evidence="6">Lacks conserved residue(s) required for the propagation of feature annotation.</text>
</comment>
<dbReference type="MEROPS" id="M12.A07"/>
<dbReference type="GO" id="GO:0006508">
    <property type="term" value="P:proteolysis"/>
    <property type="evidence" value="ECO:0007669"/>
    <property type="project" value="UniProtKB-KW"/>
</dbReference>
<evidence type="ECO:0000256" key="2">
    <source>
        <dbReference type="ARBA" id="ARBA00022723"/>
    </source>
</evidence>
<dbReference type="InterPro" id="IPR034035">
    <property type="entry name" value="Astacin-like_dom"/>
</dbReference>
<keyword evidence="5 6" id="KW-0482">Metalloprotease</keyword>
<feature type="binding site" evidence="6">
    <location>
        <position position="137"/>
    </location>
    <ligand>
        <name>Zn(2+)</name>
        <dbReference type="ChEBI" id="CHEBI:29105"/>
        <note>catalytic</note>
    </ligand>
</feature>
<dbReference type="CDD" id="cd04280">
    <property type="entry name" value="ZnMc_astacin_like"/>
    <property type="match status" value="1"/>
</dbReference>
<dbReference type="SUPFAM" id="SSF55486">
    <property type="entry name" value="Metalloproteases ('zincins'), catalytic domain"/>
    <property type="match status" value="1"/>
</dbReference>
<feature type="domain" description="Peptidase M12A" evidence="8">
    <location>
        <begin position="33"/>
        <end position="203"/>
    </location>
</feature>
<keyword evidence="10" id="KW-1185">Reference proteome</keyword>
<dbReference type="InParanoid" id="A0A067R1F6"/>
<dbReference type="InterPro" id="IPR001506">
    <property type="entry name" value="Peptidase_M12A"/>
</dbReference>
<dbReference type="PANTHER" id="PTHR10127:SF780">
    <property type="entry name" value="METALLOENDOPEPTIDASE"/>
    <property type="match status" value="1"/>
</dbReference>
<gene>
    <name evidence="9" type="ORF">L798_09262</name>
</gene>
<dbReference type="AlphaFoldDB" id="A0A067R1F6"/>